<evidence type="ECO:0000313" key="1">
    <source>
        <dbReference type="EMBL" id="TVU33134.1"/>
    </source>
</evidence>
<comment type="caution">
    <text evidence="1">The sequence shown here is derived from an EMBL/GenBank/DDBJ whole genome shotgun (WGS) entry which is preliminary data.</text>
</comment>
<dbReference type="EMBL" id="RWGY01000011">
    <property type="protein sequence ID" value="TVU33134.1"/>
    <property type="molecule type" value="Genomic_DNA"/>
</dbReference>
<organism evidence="1 2">
    <name type="scientific">Eragrostis curvula</name>
    <name type="common">weeping love grass</name>
    <dbReference type="NCBI Taxonomy" id="38414"/>
    <lineage>
        <taxon>Eukaryota</taxon>
        <taxon>Viridiplantae</taxon>
        <taxon>Streptophyta</taxon>
        <taxon>Embryophyta</taxon>
        <taxon>Tracheophyta</taxon>
        <taxon>Spermatophyta</taxon>
        <taxon>Magnoliopsida</taxon>
        <taxon>Liliopsida</taxon>
        <taxon>Poales</taxon>
        <taxon>Poaceae</taxon>
        <taxon>PACMAD clade</taxon>
        <taxon>Chloridoideae</taxon>
        <taxon>Eragrostideae</taxon>
        <taxon>Eragrostidinae</taxon>
        <taxon>Eragrostis</taxon>
    </lineage>
</organism>
<proteinExistence type="predicted"/>
<protein>
    <submittedName>
        <fullName evidence="1">Uncharacterized protein</fullName>
    </submittedName>
</protein>
<sequence length="89" mass="9878">MVATDVARNKSAFSAMLMAVGAMGSLQHTLLKQQQLLHHRILPLLLPPLLRPHQQPLLLLPTAVVPKPLQKVRLPPPKICLSSCRPNKR</sequence>
<evidence type="ECO:0000313" key="2">
    <source>
        <dbReference type="Proteomes" id="UP000324897"/>
    </source>
</evidence>
<dbReference type="AlphaFoldDB" id="A0A5J9VCH2"/>
<name>A0A5J9VCH2_9POAL</name>
<accession>A0A5J9VCH2</accession>
<dbReference type="Proteomes" id="UP000324897">
    <property type="component" value="Chromosome 1"/>
</dbReference>
<feature type="non-terminal residue" evidence="1">
    <location>
        <position position="1"/>
    </location>
</feature>
<dbReference type="Gramene" id="TVU33134">
    <property type="protein sequence ID" value="TVU33134"/>
    <property type="gene ID" value="EJB05_24919"/>
</dbReference>
<gene>
    <name evidence="1" type="ORF">EJB05_24919</name>
</gene>
<keyword evidence="2" id="KW-1185">Reference proteome</keyword>
<reference evidence="1 2" key="1">
    <citation type="journal article" date="2019" name="Sci. Rep.">
        <title>A high-quality genome of Eragrostis curvula grass provides insights into Poaceae evolution and supports new strategies to enhance forage quality.</title>
        <authorList>
            <person name="Carballo J."/>
            <person name="Santos B.A.C.M."/>
            <person name="Zappacosta D."/>
            <person name="Garbus I."/>
            <person name="Selva J.P."/>
            <person name="Gallo C.A."/>
            <person name="Diaz A."/>
            <person name="Albertini E."/>
            <person name="Caccamo M."/>
            <person name="Echenique V."/>
        </authorList>
    </citation>
    <scope>NUCLEOTIDE SEQUENCE [LARGE SCALE GENOMIC DNA]</scope>
    <source>
        <strain evidence="2">cv. Victoria</strain>
        <tissue evidence="1">Leaf</tissue>
    </source>
</reference>